<accession>A0A3A8R4J8</accession>
<keyword evidence="4" id="KW-1185">Reference proteome</keyword>
<protein>
    <submittedName>
        <fullName evidence="3">Acyl-CoA carboxylase subunit beta</fullName>
    </submittedName>
</protein>
<dbReference type="EMBL" id="RAWM01000025">
    <property type="protein sequence ID" value="RKH70284.1"/>
    <property type="molecule type" value="Genomic_DNA"/>
</dbReference>
<reference evidence="4" key="1">
    <citation type="submission" date="2018-09" db="EMBL/GenBank/DDBJ databases">
        <authorList>
            <person name="Livingstone P.G."/>
            <person name="Whitworth D.E."/>
        </authorList>
    </citation>
    <scope>NUCLEOTIDE SEQUENCE [LARGE SCALE GENOMIC DNA]</scope>
    <source>
        <strain evidence="4">AB047A</strain>
    </source>
</reference>
<proteinExistence type="predicted"/>
<evidence type="ECO:0000259" key="1">
    <source>
        <dbReference type="PROSITE" id="PS50980"/>
    </source>
</evidence>
<organism evidence="3 4">
    <name type="scientific">Corallococcus interemptor</name>
    <dbReference type="NCBI Taxonomy" id="2316720"/>
    <lineage>
        <taxon>Bacteria</taxon>
        <taxon>Pseudomonadati</taxon>
        <taxon>Myxococcota</taxon>
        <taxon>Myxococcia</taxon>
        <taxon>Myxococcales</taxon>
        <taxon>Cystobacterineae</taxon>
        <taxon>Myxococcaceae</taxon>
        <taxon>Corallococcus</taxon>
    </lineage>
</organism>
<dbReference type="Gene3D" id="3.90.226.10">
    <property type="entry name" value="2-enoyl-CoA Hydratase, Chain A, domain 1"/>
    <property type="match status" value="2"/>
</dbReference>
<sequence length="538" mass="57485">MPTLVSQVEPASATFTTQRKEMLARVAELRAIEQKSRDTELLAREKFKQRGQLLPRERLALLLDRGSPFLELSTLCGYKHHDDTDGSLAGGNTLIGIGFVSGVRCLVFVSNSAVKGGTATPWGVQKALRAQEIALQNRLPVVSLVESGGANLLYQQEIFIPGGETFYNQAKLSAAGIPQVTVVHGSSTAGGAYIPGLSDHVVMVRGKAKVFLAGPPLLLAATGEVATDEDLGGAEMHTTVAGTSDHLAEDDADGIRIAREIVASLGWNDALPAAARSAFEPPRYAVEELCGVVPMDHRKPYDCREVIARLVDGSDFSAFKDDYDALTVCGWARIEGRAVGIIGNNGPITAKGATKAGQFIQLCCQARTPIVYLQNTTGYMVGTQSEQGGIVKHGAKMLQAVANATVPQMTLLLGGAFGAGNYGMCGRAFHPRFIFAWPNARTAVMGGEQAAKVLTIVATEKARRAGLPPDQEFLDGMAKPLIEQFDQESDAFHCSARLFDDGVIDPRDTRRVLGFILATCDEASRRTLSPNSFGVARL</sequence>
<dbReference type="AlphaFoldDB" id="A0A3A8R4J8"/>
<comment type="caution">
    <text evidence="3">The sequence shown here is derived from an EMBL/GenBank/DDBJ whole genome shotgun (WGS) entry which is preliminary data.</text>
</comment>
<evidence type="ECO:0000259" key="2">
    <source>
        <dbReference type="PROSITE" id="PS50989"/>
    </source>
</evidence>
<dbReference type="PROSITE" id="PS50989">
    <property type="entry name" value="COA_CT_CTER"/>
    <property type="match status" value="1"/>
</dbReference>
<dbReference type="PANTHER" id="PTHR22855">
    <property type="entry name" value="ACETYL, PROPIONYL, PYRUVATE, AND GLUTACONYL CARBOXYLASE-RELATED"/>
    <property type="match status" value="1"/>
</dbReference>
<feature type="domain" description="CoA carboxyltransferase N-terminal" evidence="1">
    <location>
        <begin position="19"/>
        <end position="277"/>
    </location>
</feature>
<dbReference type="InterPro" id="IPR011763">
    <property type="entry name" value="COA_CT_C"/>
</dbReference>
<dbReference type="Proteomes" id="UP000282656">
    <property type="component" value="Unassembled WGS sequence"/>
</dbReference>
<dbReference type="PANTHER" id="PTHR22855:SF46">
    <property type="entry name" value="METHYLCROTONOYL-COA CARBOXYLASE"/>
    <property type="match status" value="1"/>
</dbReference>
<dbReference type="InterPro" id="IPR029045">
    <property type="entry name" value="ClpP/crotonase-like_dom_sf"/>
</dbReference>
<dbReference type="InterPro" id="IPR011762">
    <property type="entry name" value="COA_CT_N"/>
</dbReference>
<dbReference type="SUPFAM" id="SSF52096">
    <property type="entry name" value="ClpP/crotonase"/>
    <property type="match status" value="2"/>
</dbReference>
<dbReference type="GO" id="GO:0016874">
    <property type="term" value="F:ligase activity"/>
    <property type="evidence" value="ECO:0007669"/>
    <property type="project" value="InterPro"/>
</dbReference>
<gene>
    <name evidence="3" type="ORF">D7X96_12260</name>
</gene>
<dbReference type="InterPro" id="IPR034733">
    <property type="entry name" value="AcCoA_carboxyl_beta"/>
</dbReference>
<dbReference type="RefSeq" id="WP_120550551.1">
    <property type="nucleotide sequence ID" value="NZ_RAWM01000025.1"/>
</dbReference>
<dbReference type="FunFam" id="3.90.226.10:FF:000046">
    <property type="entry name" value="Geranyl-CoA carboxylase beta subunit"/>
    <property type="match status" value="1"/>
</dbReference>
<evidence type="ECO:0000313" key="3">
    <source>
        <dbReference type="EMBL" id="RKH70284.1"/>
    </source>
</evidence>
<dbReference type="InterPro" id="IPR045190">
    <property type="entry name" value="MCCB/AccD1-like"/>
</dbReference>
<name>A0A3A8R4J8_9BACT</name>
<dbReference type="FunFam" id="3.90.226.10:FF:000021">
    <property type="entry name" value="Acetyl-CoA carboxylase carboxyltransferase subunit"/>
    <property type="match status" value="1"/>
</dbReference>
<evidence type="ECO:0000313" key="4">
    <source>
        <dbReference type="Proteomes" id="UP000282656"/>
    </source>
</evidence>
<dbReference type="Pfam" id="PF01039">
    <property type="entry name" value="Carboxyl_trans"/>
    <property type="match status" value="1"/>
</dbReference>
<feature type="domain" description="CoA carboxyltransferase C-terminal" evidence="2">
    <location>
        <begin position="278"/>
        <end position="522"/>
    </location>
</feature>
<dbReference type="PROSITE" id="PS50980">
    <property type="entry name" value="COA_CT_NTER"/>
    <property type="match status" value="1"/>
</dbReference>
<dbReference type="OrthoDB" id="9803706at2"/>